<dbReference type="InterPro" id="IPR011009">
    <property type="entry name" value="Kinase-like_dom_sf"/>
</dbReference>
<feature type="domain" description="Protein kinase" evidence="9">
    <location>
        <begin position="787"/>
        <end position="1063"/>
    </location>
</feature>
<evidence type="ECO:0000259" key="9">
    <source>
        <dbReference type="PROSITE" id="PS50011"/>
    </source>
</evidence>
<dbReference type="FunFam" id="3.30.200.20:FF:000146">
    <property type="entry name" value="receptor-like serine/threonine-protein kinase ALE2"/>
    <property type="match status" value="1"/>
</dbReference>
<gene>
    <name evidence="10" type="ORF">LUZ61_005875</name>
</gene>
<dbReference type="Pfam" id="PF07714">
    <property type="entry name" value="PK_Tyr_Ser-Thr"/>
    <property type="match status" value="1"/>
</dbReference>
<dbReference type="Gene3D" id="1.10.510.10">
    <property type="entry name" value="Transferase(Phosphotransferase) domain 1"/>
    <property type="match status" value="1"/>
</dbReference>
<feature type="compositionally biased region" description="Polar residues" evidence="7">
    <location>
        <begin position="90"/>
        <end position="105"/>
    </location>
</feature>
<dbReference type="InterPro" id="IPR008271">
    <property type="entry name" value="Ser/Thr_kinase_AS"/>
</dbReference>
<feature type="transmembrane region" description="Helical" evidence="8">
    <location>
        <begin position="693"/>
        <end position="716"/>
    </location>
</feature>
<evidence type="ECO:0000256" key="7">
    <source>
        <dbReference type="SAM" id="MobiDB-lite"/>
    </source>
</evidence>
<keyword evidence="8" id="KW-1133">Transmembrane helix</keyword>
<protein>
    <recommendedName>
        <fullName evidence="9">Protein kinase domain-containing protein</fullName>
    </recommendedName>
</protein>
<keyword evidence="3 6" id="KW-0547">Nucleotide-binding</keyword>
<evidence type="ECO:0000256" key="6">
    <source>
        <dbReference type="PROSITE-ProRule" id="PRU10141"/>
    </source>
</evidence>
<evidence type="ECO:0000256" key="2">
    <source>
        <dbReference type="ARBA" id="ARBA00022679"/>
    </source>
</evidence>
<evidence type="ECO:0000313" key="11">
    <source>
        <dbReference type="Proteomes" id="UP001210211"/>
    </source>
</evidence>
<name>A0AAD5ZQH8_9POAL</name>
<feature type="compositionally biased region" description="Pro residues" evidence="7">
    <location>
        <begin position="275"/>
        <end position="287"/>
    </location>
</feature>
<evidence type="ECO:0000256" key="3">
    <source>
        <dbReference type="ARBA" id="ARBA00022741"/>
    </source>
</evidence>
<dbReference type="PROSITE" id="PS00107">
    <property type="entry name" value="PROTEIN_KINASE_ATP"/>
    <property type="match status" value="1"/>
</dbReference>
<dbReference type="CDD" id="cd14066">
    <property type="entry name" value="STKc_IRAK"/>
    <property type="match status" value="1"/>
</dbReference>
<dbReference type="EMBL" id="JAMRDG010000001">
    <property type="protein sequence ID" value="KAJ3702170.1"/>
    <property type="molecule type" value="Genomic_DNA"/>
</dbReference>
<dbReference type="PROSITE" id="PS50011">
    <property type="entry name" value="PROTEIN_KINASE_DOM"/>
    <property type="match status" value="1"/>
</dbReference>
<dbReference type="GO" id="GO:0004674">
    <property type="term" value="F:protein serine/threonine kinase activity"/>
    <property type="evidence" value="ECO:0007669"/>
    <property type="project" value="UniProtKB-KW"/>
</dbReference>
<dbReference type="InterPro" id="IPR001245">
    <property type="entry name" value="Ser-Thr/Tyr_kinase_cat_dom"/>
</dbReference>
<feature type="binding site" evidence="6">
    <location>
        <position position="815"/>
    </location>
    <ligand>
        <name>ATP</name>
        <dbReference type="ChEBI" id="CHEBI:30616"/>
    </ligand>
</feature>
<accession>A0AAD5ZQH8</accession>
<dbReference type="PANTHER" id="PTHR47989:SF70">
    <property type="entry name" value="OS01G0195200 PROTEIN"/>
    <property type="match status" value="1"/>
</dbReference>
<dbReference type="SUPFAM" id="SSF56112">
    <property type="entry name" value="Protein kinase-like (PK-like)"/>
    <property type="match status" value="1"/>
</dbReference>
<evidence type="ECO:0000313" key="10">
    <source>
        <dbReference type="EMBL" id="KAJ3702170.1"/>
    </source>
</evidence>
<reference evidence="10 11" key="1">
    <citation type="journal article" date="2022" name="Cell">
        <title>Repeat-based holocentromeres influence genome architecture and karyotype evolution.</title>
        <authorList>
            <person name="Hofstatter P.G."/>
            <person name="Thangavel G."/>
            <person name="Lux T."/>
            <person name="Neumann P."/>
            <person name="Vondrak T."/>
            <person name="Novak P."/>
            <person name="Zhang M."/>
            <person name="Costa L."/>
            <person name="Castellani M."/>
            <person name="Scott A."/>
            <person name="Toegelov H."/>
            <person name="Fuchs J."/>
            <person name="Mata-Sucre Y."/>
            <person name="Dias Y."/>
            <person name="Vanzela A.L.L."/>
            <person name="Huettel B."/>
            <person name="Almeida C.C.S."/>
            <person name="Simkova H."/>
            <person name="Souza G."/>
            <person name="Pedrosa-Harand A."/>
            <person name="Macas J."/>
            <person name="Mayer K.F.X."/>
            <person name="Houben A."/>
            <person name="Marques A."/>
        </authorList>
    </citation>
    <scope>NUCLEOTIDE SEQUENCE [LARGE SCALE GENOMIC DNA]</scope>
    <source>
        <strain evidence="10">RhyTen1mFocal</strain>
    </source>
</reference>
<feature type="region of interest" description="Disordered" evidence="7">
    <location>
        <begin position="88"/>
        <end position="509"/>
    </location>
</feature>
<comment type="caution">
    <text evidence="10">The sequence shown here is derived from an EMBL/GenBank/DDBJ whole genome shotgun (WGS) entry which is preliminary data.</text>
</comment>
<dbReference type="InterPro" id="IPR057597">
    <property type="entry name" value="ALE2_N"/>
</dbReference>
<feature type="compositionally biased region" description="Polar residues" evidence="7">
    <location>
        <begin position="1150"/>
        <end position="1159"/>
    </location>
</feature>
<evidence type="ECO:0000256" key="1">
    <source>
        <dbReference type="ARBA" id="ARBA00022527"/>
    </source>
</evidence>
<feature type="compositionally biased region" description="Polar residues" evidence="7">
    <location>
        <begin position="347"/>
        <end position="359"/>
    </location>
</feature>
<feature type="compositionally biased region" description="Pro residues" evidence="7">
    <location>
        <begin position="219"/>
        <end position="239"/>
    </location>
</feature>
<organism evidence="10 11">
    <name type="scientific">Rhynchospora tenuis</name>
    <dbReference type="NCBI Taxonomy" id="198213"/>
    <lineage>
        <taxon>Eukaryota</taxon>
        <taxon>Viridiplantae</taxon>
        <taxon>Streptophyta</taxon>
        <taxon>Embryophyta</taxon>
        <taxon>Tracheophyta</taxon>
        <taxon>Spermatophyta</taxon>
        <taxon>Magnoliopsida</taxon>
        <taxon>Liliopsida</taxon>
        <taxon>Poales</taxon>
        <taxon>Cyperaceae</taxon>
        <taxon>Cyperoideae</taxon>
        <taxon>Rhynchosporeae</taxon>
        <taxon>Rhynchospora</taxon>
    </lineage>
</organism>
<keyword evidence="5 6" id="KW-0067">ATP-binding</keyword>
<dbReference type="Pfam" id="PF23180">
    <property type="entry name" value="ALE2_N"/>
    <property type="match status" value="1"/>
</dbReference>
<sequence>MLREKEMSFSNVILFGFVSLICICGSRGDVVVISSLSVADSPHQQDEVASSPADDTPPKTVLPPNIVPLPTGLSPVLAPSVSEAIPPAVHSSTAVQPPSLSTENRSPPVASPLHGQPISPVSPEQPTLPEAPPPQGSEFQASPPAPAVATPPIVQPSLPKAPPPQGGDGQSSPPTPAMVSPPSVQPSLPEAPPPQGSHIQTSPPTPAILSPPIVQPSLPKVPPPQGADPQGSPPAPVIVPTPRVQPSLPTAPPPSQSDSQASPPAGNTSATVSPPSDPSLPNSPPPQGSDFQASPPASNIPATVPPPTAQGIAPAISPTLQPSVGNPPSTTPGPDQRNVAANPPRQQPNIGNAPPSRSSALAPGHGISPVRSTPDKNWTSPVAPTPKEGTRESISPAYSSPIKGSPLISPIPQHIPQMPYAKAPANTYATPPSIAIPHISPSASSTLRPHQQRSRKGAPSPATAPLSPPTAFPDPSPLNSPTGDKRPRKSPTISPSMPLPVKPTEAPAQSVMTLPPPPPNLDCNYLTCQDPLTDPIIGSPCTCVLPMKVGLRLDVSLFAFFPLVSDFAQEIGSGVKMSQQQVRVMGANVAEDQADKTVVLVDLVPAQSRFDNATAFSTYEGFWKKRVPLKEKLFGDYEVLYVLYPGLPEPPPSAAGNLNLDGSFTNGGNSRTMKPLGVDVGQRPRYHKNTGSIIALVVVSCLIALTIFTVIAWMLLLRRRDLSNSSPQRLLPRSFLSTFGGSSGTGHLLLPAQHSSACSSFRSSMATYSGQAKNFRLAEIERATNYFDNSRILGEGGFGCVYRGILDDETQVAVKVLKRYDGQGEREFLSEVEMLGRLHHRNLVKLIGICVEENARCLVYELIPNGSVESHLHGLDKQACLLDWSTRMKIALGAARGLAYLHEDSSPCVIHRDFKSSNILLDHDFTPKVSDFGLARTALDEGNRHISTRVMGTFGYVAPEYAMTGHLLVKSDVYSYGVVLLELLTGRKPVDMSRPSGQENLVTWARPLLTSVDGLKQIVDPALGPEVPFDRVAKAAAIASMCVQPEVAHRPSMSEVVQALKLVCNLSDEYKDYGTCSQELMVHAARILGNGSGIEAERVLLSEMFASPPVYNIYNGDVGGGYGSGSFRRYNSSGPLVTGKNRKFWQRLRSNTGSMSDHGTSFGFDTRSEGSD</sequence>
<keyword evidence="8" id="KW-0812">Transmembrane</keyword>
<keyword evidence="4" id="KW-0418">Kinase</keyword>
<keyword evidence="8" id="KW-0472">Membrane</keyword>
<keyword evidence="11" id="KW-1185">Reference proteome</keyword>
<feature type="compositionally biased region" description="Polar residues" evidence="7">
    <location>
        <begin position="289"/>
        <end position="301"/>
    </location>
</feature>
<keyword evidence="2" id="KW-0808">Transferase</keyword>
<dbReference type="PROSITE" id="PS00108">
    <property type="entry name" value="PROTEIN_KINASE_ST"/>
    <property type="match status" value="1"/>
</dbReference>
<evidence type="ECO:0000256" key="8">
    <source>
        <dbReference type="SAM" id="Phobius"/>
    </source>
</evidence>
<feature type="compositionally biased region" description="Polar residues" evidence="7">
    <location>
        <begin position="318"/>
        <end position="328"/>
    </location>
</feature>
<dbReference type="InterPro" id="IPR000719">
    <property type="entry name" value="Prot_kinase_dom"/>
</dbReference>
<feature type="compositionally biased region" description="Low complexity" evidence="7">
    <location>
        <begin position="429"/>
        <end position="446"/>
    </location>
</feature>
<dbReference type="FunFam" id="1.10.510.10:FF:000051">
    <property type="entry name" value="Receptor-like serine/threonine-protein kinase ALE2"/>
    <property type="match status" value="1"/>
</dbReference>
<dbReference type="Gene3D" id="3.30.200.20">
    <property type="entry name" value="Phosphorylase Kinase, domain 1"/>
    <property type="match status" value="1"/>
</dbReference>
<feature type="compositionally biased region" description="Pro residues" evidence="7">
    <location>
        <begin position="466"/>
        <end position="478"/>
    </location>
</feature>
<feature type="region of interest" description="Disordered" evidence="7">
    <location>
        <begin position="41"/>
        <end position="67"/>
    </location>
</feature>
<evidence type="ECO:0000256" key="5">
    <source>
        <dbReference type="ARBA" id="ARBA00022840"/>
    </source>
</evidence>
<dbReference type="AlphaFoldDB" id="A0AAD5ZQH8"/>
<proteinExistence type="predicted"/>
<keyword evidence="1" id="KW-0723">Serine/threonine-protein kinase</keyword>
<evidence type="ECO:0000256" key="4">
    <source>
        <dbReference type="ARBA" id="ARBA00022777"/>
    </source>
</evidence>
<feature type="region of interest" description="Disordered" evidence="7">
    <location>
        <begin position="1150"/>
        <end position="1172"/>
    </location>
</feature>
<dbReference type="GO" id="GO:0005524">
    <property type="term" value="F:ATP binding"/>
    <property type="evidence" value="ECO:0007669"/>
    <property type="project" value="UniProtKB-UniRule"/>
</dbReference>
<dbReference type="InterPro" id="IPR017441">
    <property type="entry name" value="Protein_kinase_ATP_BS"/>
</dbReference>
<dbReference type="Proteomes" id="UP001210211">
    <property type="component" value="Unassembled WGS sequence"/>
</dbReference>
<dbReference type="PANTHER" id="PTHR47989">
    <property type="entry name" value="OS01G0750732 PROTEIN"/>
    <property type="match status" value="1"/>
</dbReference>
<feature type="compositionally biased region" description="Low complexity" evidence="7">
    <location>
        <begin position="256"/>
        <end position="265"/>
    </location>
</feature>